<dbReference type="EMBL" id="JAHLJV010000015">
    <property type="protein sequence ID" value="KAK1595536.1"/>
    <property type="molecule type" value="Genomic_DNA"/>
</dbReference>
<feature type="region of interest" description="Disordered" evidence="1">
    <location>
        <begin position="132"/>
        <end position="155"/>
    </location>
</feature>
<sequence length="251" mass="28142">MYLNACFCSLSGLSSLAFHAVAFRVFHFHFHPILDTSSGPGPFLSPPNQPRLTLYQPRSRSHFAFFSPSDSPSLPRHTDCPIIHHKPTLKVHHPVPSRFNPTHVHTPLPPRIASSPKGTENRREIHFRIFSRKQHRKKQREKERPRIEEKETITSQGTTAARLFFHSSSHPSPCPIDASQLHRPPSGPTIHSSSPLASFIIFLCSCMCLRLRPSSLHIITQGSDSGSLVLVKELGEKAQADGTLFLSSSWQ</sequence>
<gene>
    <name evidence="2" type="ORF">LY79DRAFT_101193</name>
</gene>
<evidence type="ECO:0000313" key="2">
    <source>
        <dbReference type="EMBL" id="KAK1595536.1"/>
    </source>
</evidence>
<protein>
    <submittedName>
        <fullName evidence="2">Uncharacterized protein</fullName>
    </submittedName>
</protein>
<organism evidence="2 3">
    <name type="scientific">Colletotrichum navitas</name>
    <dbReference type="NCBI Taxonomy" id="681940"/>
    <lineage>
        <taxon>Eukaryota</taxon>
        <taxon>Fungi</taxon>
        <taxon>Dikarya</taxon>
        <taxon>Ascomycota</taxon>
        <taxon>Pezizomycotina</taxon>
        <taxon>Sordariomycetes</taxon>
        <taxon>Hypocreomycetidae</taxon>
        <taxon>Glomerellales</taxon>
        <taxon>Glomerellaceae</taxon>
        <taxon>Colletotrichum</taxon>
        <taxon>Colletotrichum graminicola species complex</taxon>
    </lineage>
</organism>
<reference evidence="2" key="1">
    <citation type="submission" date="2021-06" db="EMBL/GenBank/DDBJ databases">
        <title>Comparative genomics, transcriptomics and evolutionary studies reveal genomic signatures of adaptation to plant cell wall in hemibiotrophic fungi.</title>
        <authorList>
            <consortium name="DOE Joint Genome Institute"/>
            <person name="Baroncelli R."/>
            <person name="Diaz J.F."/>
            <person name="Benocci T."/>
            <person name="Peng M."/>
            <person name="Battaglia E."/>
            <person name="Haridas S."/>
            <person name="Andreopoulos W."/>
            <person name="Labutti K."/>
            <person name="Pangilinan J."/>
            <person name="Floch G.L."/>
            <person name="Makela M.R."/>
            <person name="Henrissat B."/>
            <person name="Grigoriev I.V."/>
            <person name="Crouch J.A."/>
            <person name="De Vries R.P."/>
            <person name="Sukno S.A."/>
            <person name="Thon M.R."/>
        </authorList>
    </citation>
    <scope>NUCLEOTIDE SEQUENCE</scope>
    <source>
        <strain evidence="2">CBS 125086</strain>
    </source>
</reference>
<accession>A0AAD8V8B8</accession>
<comment type="caution">
    <text evidence="2">The sequence shown here is derived from an EMBL/GenBank/DDBJ whole genome shotgun (WGS) entry which is preliminary data.</text>
</comment>
<feature type="region of interest" description="Disordered" evidence="1">
    <location>
        <begin position="100"/>
        <end position="120"/>
    </location>
</feature>
<evidence type="ECO:0000256" key="1">
    <source>
        <dbReference type="SAM" id="MobiDB-lite"/>
    </source>
</evidence>
<proteinExistence type="predicted"/>
<dbReference type="AlphaFoldDB" id="A0AAD8V8B8"/>
<dbReference type="GeneID" id="85434866"/>
<dbReference type="RefSeq" id="XP_060416548.1">
    <property type="nucleotide sequence ID" value="XM_060550626.1"/>
</dbReference>
<name>A0AAD8V8B8_9PEZI</name>
<feature type="compositionally biased region" description="Basic and acidic residues" evidence="1">
    <location>
        <begin position="140"/>
        <end position="152"/>
    </location>
</feature>
<keyword evidence="3" id="KW-1185">Reference proteome</keyword>
<evidence type="ECO:0000313" key="3">
    <source>
        <dbReference type="Proteomes" id="UP001230504"/>
    </source>
</evidence>
<dbReference type="Proteomes" id="UP001230504">
    <property type="component" value="Unassembled WGS sequence"/>
</dbReference>